<dbReference type="EMBL" id="CAEZYQ010000036">
    <property type="protein sequence ID" value="CAB4766525.1"/>
    <property type="molecule type" value="Genomic_DNA"/>
</dbReference>
<dbReference type="SUPFAM" id="SSF56112">
    <property type="entry name" value="Protein kinase-like (PK-like)"/>
    <property type="match status" value="1"/>
</dbReference>
<keyword evidence="2" id="KW-0547">Nucleotide-binding</keyword>
<evidence type="ECO:0000256" key="3">
    <source>
        <dbReference type="ARBA" id="ARBA00022777"/>
    </source>
</evidence>
<feature type="region of interest" description="Disordered" evidence="5">
    <location>
        <begin position="279"/>
        <end position="314"/>
    </location>
</feature>
<dbReference type="PROSITE" id="PS50011">
    <property type="entry name" value="PROTEIN_KINASE_DOM"/>
    <property type="match status" value="1"/>
</dbReference>
<dbReference type="Gene3D" id="3.30.200.20">
    <property type="entry name" value="Phosphorylase Kinase, domain 1"/>
    <property type="match status" value="1"/>
</dbReference>
<evidence type="ECO:0000256" key="2">
    <source>
        <dbReference type="ARBA" id="ARBA00022741"/>
    </source>
</evidence>
<gene>
    <name evidence="7" type="ORF">UFOPK2761_03105</name>
</gene>
<sequence length="314" mass="32904">MTEQQQTEVLGRYRVDGTIAAGGTATVHRAHDLRLGRDVALKRVRPGLGRAQHRLRLRDEGRLLADLRHPGLVRVLDAAWEGHGAPYLVLELVDGPDLATVLTDGPLDPQRVAAIGRDVASALAYLHSEGIVHRDVKPANVLLDPSGSARICDLGISLDVGEPDPHGRPGHTVGSLAYLAPEQVLGEAIGTAVDVFALGLMLLEALTGHREYSGPDDSSAWARVHRSPAIPTSLGAAWTRLLAAMTARVPAERPSAADVAAHLEAMLAVEDATADVATPQAATAGTRTATATGVTTPGRHRAGRPVQDLAATVA</sequence>
<proteinExistence type="predicted"/>
<evidence type="ECO:0000313" key="7">
    <source>
        <dbReference type="EMBL" id="CAB4766525.1"/>
    </source>
</evidence>
<dbReference type="Gene3D" id="1.10.510.10">
    <property type="entry name" value="Transferase(Phosphotransferase) domain 1"/>
    <property type="match status" value="1"/>
</dbReference>
<organism evidence="7">
    <name type="scientific">freshwater metagenome</name>
    <dbReference type="NCBI Taxonomy" id="449393"/>
    <lineage>
        <taxon>unclassified sequences</taxon>
        <taxon>metagenomes</taxon>
        <taxon>ecological metagenomes</taxon>
    </lineage>
</organism>
<name>A0A6J6V611_9ZZZZ</name>
<feature type="domain" description="Protein kinase" evidence="6">
    <location>
        <begin position="13"/>
        <end position="267"/>
    </location>
</feature>
<protein>
    <submittedName>
        <fullName evidence="7">Unannotated protein</fullName>
    </submittedName>
</protein>
<dbReference type="SMART" id="SM00220">
    <property type="entry name" value="S_TKc"/>
    <property type="match status" value="1"/>
</dbReference>
<evidence type="ECO:0000256" key="5">
    <source>
        <dbReference type="SAM" id="MobiDB-lite"/>
    </source>
</evidence>
<dbReference type="InterPro" id="IPR000719">
    <property type="entry name" value="Prot_kinase_dom"/>
</dbReference>
<dbReference type="GO" id="GO:0004674">
    <property type="term" value="F:protein serine/threonine kinase activity"/>
    <property type="evidence" value="ECO:0007669"/>
    <property type="project" value="TreeGrafter"/>
</dbReference>
<dbReference type="CDD" id="cd14014">
    <property type="entry name" value="STKc_PknB_like"/>
    <property type="match status" value="1"/>
</dbReference>
<dbReference type="AlphaFoldDB" id="A0A6J6V611"/>
<dbReference type="PANTHER" id="PTHR43289:SF6">
    <property type="entry name" value="SERINE_THREONINE-PROTEIN KINASE NEKL-3"/>
    <property type="match status" value="1"/>
</dbReference>
<evidence type="ECO:0000259" key="6">
    <source>
        <dbReference type="PROSITE" id="PS50011"/>
    </source>
</evidence>
<keyword evidence="4" id="KW-0067">ATP-binding</keyword>
<keyword evidence="3" id="KW-0418">Kinase</keyword>
<evidence type="ECO:0000256" key="4">
    <source>
        <dbReference type="ARBA" id="ARBA00022840"/>
    </source>
</evidence>
<feature type="compositionally biased region" description="Low complexity" evidence="5">
    <location>
        <begin position="279"/>
        <end position="297"/>
    </location>
</feature>
<dbReference type="PANTHER" id="PTHR43289">
    <property type="entry name" value="MITOGEN-ACTIVATED PROTEIN KINASE KINASE KINASE 20-RELATED"/>
    <property type="match status" value="1"/>
</dbReference>
<dbReference type="PROSITE" id="PS00108">
    <property type="entry name" value="PROTEIN_KINASE_ST"/>
    <property type="match status" value="1"/>
</dbReference>
<evidence type="ECO:0000256" key="1">
    <source>
        <dbReference type="ARBA" id="ARBA00022679"/>
    </source>
</evidence>
<dbReference type="InterPro" id="IPR008271">
    <property type="entry name" value="Ser/Thr_kinase_AS"/>
</dbReference>
<dbReference type="GO" id="GO:0005524">
    <property type="term" value="F:ATP binding"/>
    <property type="evidence" value="ECO:0007669"/>
    <property type="project" value="UniProtKB-KW"/>
</dbReference>
<accession>A0A6J6V611</accession>
<dbReference type="InterPro" id="IPR011009">
    <property type="entry name" value="Kinase-like_dom_sf"/>
</dbReference>
<reference evidence="7" key="1">
    <citation type="submission" date="2020-05" db="EMBL/GenBank/DDBJ databases">
        <authorList>
            <person name="Chiriac C."/>
            <person name="Salcher M."/>
            <person name="Ghai R."/>
            <person name="Kavagutti S V."/>
        </authorList>
    </citation>
    <scope>NUCLEOTIDE SEQUENCE</scope>
</reference>
<dbReference type="Pfam" id="PF00069">
    <property type="entry name" value="Pkinase"/>
    <property type="match status" value="1"/>
</dbReference>
<keyword evidence="1" id="KW-0808">Transferase</keyword>